<dbReference type="PANTHER" id="PTHR11566">
    <property type="entry name" value="DYNAMIN"/>
    <property type="match status" value="1"/>
</dbReference>
<dbReference type="PROSITE" id="PS51718">
    <property type="entry name" value="G_DYNAMIN_2"/>
    <property type="match status" value="1"/>
</dbReference>
<feature type="domain" description="Dynamin-type G" evidence="7">
    <location>
        <begin position="33"/>
        <end position="306"/>
    </location>
</feature>
<gene>
    <name evidence="8" type="primary">Mx</name>
    <name evidence="8" type="ORF">OREARF_R11682</name>
</gene>
<evidence type="ECO:0000313" key="8">
    <source>
        <dbReference type="EMBL" id="NWW11556.1"/>
    </source>
</evidence>
<comment type="similarity">
    <text evidence="5">Belongs to the TRAFAC class dynamin-like GTPase superfamily. Dynamin/Fzo/YdjA family.</text>
</comment>
<dbReference type="GO" id="GO:0051607">
    <property type="term" value="P:defense response to virus"/>
    <property type="evidence" value="ECO:0007669"/>
    <property type="project" value="TreeGrafter"/>
</dbReference>
<dbReference type="GO" id="GO:0031623">
    <property type="term" value="P:receptor internalization"/>
    <property type="evidence" value="ECO:0007669"/>
    <property type="project" value="TreeGrafter"/>
</dbReference>
<comment type="subcellular location">
    <subcellularLocation>
        <location evidence="1">Cytoplasm</location>
    </subcellularLocation>
</comment>
<dbReference type="PRINTS" id="PR00195">
    <property type="entry name" value="DYNAMIN"/>
</dbReference>
<keyword evidence="9" id="KW-1185">Reference proteome</keyword>
<dbReference type="PROSITE" id="PS00410">
    <property type="entry name" value="G_DYNAMIN_1"/>
    <property type="match status" value="1"/>
</dbReference>
<dbReference type="FunFam" id="3.40.50.300:FF:000621">
    <property type="entry name" value="Interferon-induced GTP-binding protein Mx1"/>
    <property type="match status" value="1"/>
</dbReference>
<feature type="non-terminal residue" evidence="8">
    <location>
        <position position="1"/>
    </location>
</feature>
<dbReference type="SMART" id="SM00053">
    <property type="entry name" value="DYNc"/>
    <property type="match status" value="1"/>
</dbReference>
<dbReference type="EMBL" id="VZRR01011223">
    <property type="protein sequence ID" value="NWW11556.1"/>
    <property type="molecule type" value="Genomic_DNA"/>
</dbReference>
<dbReference type="CDD" id="cd08771">
    <property type="entry name" value="DLP_1"/>
    <property type="match status" value="1"/>
</dbReference>
<dbReference type="GO" id="GO:0005525">
    <property type="term" value="F:GTP binding"/>
    <property type="evidence" value="ECO:0007669"/>
    <property type="project" value="UniProtKB-KW"/>
</dbReference>
<comment type="caution">
    <text evidence="8">The sequence shown here is derived from an EMBL/GenBank/DDBJ whole genome shotgun (WGS) entry which is preliminary data.</text>
</comment>
<dbReference type="FunFam" id="1.20.120.1240:FF:000007">
    <property type="entry name" value="Interferon-induced GTP-binding protein Mx1"/>
    <property type="match status" value="1"/>
</dbReference>
<dbReference type="GO" id="GO:0005874">
    <property type="term" value="C:microtubule"/>
    <property type="evidence" value="ECO:0007669"/>
    <property type="project" value="TreeGrafter"/>
</dbReference>
<dbReference type="InterPro" id="IPR045063">
    <property type="entry name" value="Dynamin_N"/>
</dbReference>
<dbReference type="SUPFAM" id="SSF52540">
    <property type="entry name" value="P-loop containing nucleoside triphosphate hydrolases"/>
    <property type="match status" value="1"/>
</dbReference>
<protein>
    <submittedName>
        <fullName evidence="8">MX protein</fullName>
    </submittedName>
</protein>
<dbReference type="GO" id="GO:0005634">
    <property type="term" value="C:nucleus"/>
    <property type="evidence" value="ECO:0007669"/>
    <property type="project" value="TreeGrafter"/>
</dbReference>
<keyword evidence="2" id="KW-0963">Cytoplasm</keyword>
<evidence type="ECO:0000256" key="3">
    <source>
        <dbReference type="ARBA" id="ARBA00022741"/>
    </source>
</evidence>
<feature type="non-terminal residue" evidence="8">
    <location>
        <position position="624"/>
    </location>
</feature>
<feature type="domain" description="GED" evidence="6">
    <location>
        <begin position="535"/>
        <end position="624"/>
    </location>
</feature>
<dbReference type="SMART" id="SM00302">
    <property type="entry name" value="GED"/>
    <property type="match status" value="1"/>
</dbReference>
<organism evidence="8 9">
    <name type="scientific">Oreocharis arfaki</name>
    <name type="common">tit berrypecker</name>
    <dbReference type="NCBI Taxonomy" id="979223"/>
    <lineage>
        <taxon>Eukaryota</taxon>
        <taxon>Metazoa</taxon>
        <taxon>Chordata</taxon>
        <taxon>Craniata</taxon>
        <taxon>Vertebrata</taxon>
        <taxon>Euteleostomi</taxon>
        <taxon>Archelosauria</taxon>
        <taxon>Archosauria</taxon>
        <taxon>Dinosauria</taxon>
        <taxon>Saurischia</taxon>
        <taxon>Theropoda</taxon>
        <taxon>Coelurosauria</taxon>
        <taxon>Aves</taxon>
        <taxon>Neognathae</taxon>
        <taxon>Neoaves</taxon>
        <taxon>Telluraves</taxon>
        <taxon>Australaves</taxon>
        <taxon>Passeriformes</taxon>
        <taxon>Passeroidea</taxon>
        <taxon>Paramythiidae</taxon>
        <taxon>Oreocharis</taxon>
    </lineage>
</organism>
<evidence type="ECO:0000313" key="9">
    <source>
        <dbReference type="Proteomes" id="UP000542358"/>
    </source>
</evidence>
<accession>A0A7K6KG04</accession>
<dbReference type="GO" id="GO:0003924">
    <property type="term" value="F:GTPase activity"/>
    <property type="evidence" value="ECO:0007669"/>
    <property type="project" value="InterPro"/>
</dbReference>
<dbReference type="InterPro" id="IPR022812">
    <property type="entry name" value="Dynamin"/>
</dbReference>
<dbReference type="AlphaFoldDB" id="A0A7K6KG04"/>
<dbReference type="GO" id="GO:0016185">
    <property type="term" value="P:synaptic vesicle budding from presynaptic endocytic zone membrane"/>
    <property type="evidence" value="ECO:0007669"/>
    <property type="project" value="TreeGrafter"/>
</dbReference>
<evidence type="ECO:0000259" key="6">
    <source>
        <dbReference type="PROSITE" id="PS51388"/>
    </source>
</evidence>
<dbReference type="InterPro" id="IPR027417">
    <property type="entry name" value="P-loop_NTPase"/>
</dbReference>
<dbReference type="InterPro" id="IPR020850">
    <property type="entry name" value="GED_dom"/>
</dbReference>
<evidence type="ECO:0000256" key="5">
    <source>
        <dbReference type="RuleBase" id="RU003932"/>
    </source>
</evidence>
<dbReference type="PANTHER" id="PTHR11566:SF231">
    <property type="entry name" value="INTERFERON-INDUCED GTP-BINDING PROTEIN MX"/>
    <property type="match status" value="1"/>
</dbReference>
<keyword evidence="3 5" id="KW-0547">Nucleotide-binding</keyword>
<reference evidence="8 9" key="1">
    <citation type="submission" date="2019-09" db="EMBL/GenBank/DDBJ databases">
        <title>Bird 10,000 Genomes (B10K) Project - Family phase.</title>
        <authorList>
            <person name="Zhang G."/>
        </authorList>
    </citation>
    <scope>NUCLEOTIDE SEQUENCE [LARGE SCALE GENOMIC DNA]</scope>
    <source>
        <strain evidence="8">B10K-DU-029-42</strain>
        <tissue evidence="8">Muscle</tissue>
    </source>
</reference>
<dbReference type="InterPro" id="IPR019762">
    <property type="entry name" value="Dynamin_GTPase_CS"/>
</dbReference>
<dbReference type="GO" id="GO:0005886">
    <property type="term" value="C:plasma membrane"/>
    <property type="evidence" value="ECO:0007669"/>
    <property type="project" value="TreeGrafter"/>
</dbReference>
<evidence type="ECO:0000256" key="2">
    <source>
        <dbReference type="ARBA" id="ARBA00022490"/>
    </source>
</evidence>
<dbReference type="Pfam" id="PF00350">
    <property type="entry name" value="Dynamin_N"/>
    <property type="match status" value="1"/>
</dbReference>
<keyword evidence="4 5" id="KW-0342">GTP-binding</keyword>
<dbReference type="Pfam" id="PF01031">
    <property type="entry name" value="Dynamin_M"/>
    <property type="match status" value="1"/>
</dbReference>
<dbReference type="GO" id="GO:0008017">
    <property type="term" value="F:microtubule binding"/>
    <property type="evidence" value="ECO:0007669"/>
    <property type="project" value="TreeGrafter"/>
</dbReference>
<dbReference type="Gene3D" id="3.40.50.300">
    <property type="entry name" value="P-loop containing nucleotide triphosphate hydrolases"/>
    <property type="match status" value="1"/>
</dbReference>
<dbReference type="Gene3D" id="1.20.120.1240">
    <property type="entry name" value="Dynamin, middle domain"/>
    <property type="match status" value="1"/>
</dbReference>
<sequence>QAAEHTLYNEYEEKIRPCIDLVDSLRALGIEKDLSLPAIAVIGDQSSGKSSVLEALSGVALPRGSGIVTRCPLELKLKRLPEGQPWQGKISYLNVAQELQNASEVDRAIRQAQDLVAGPRGAISGRLISLEVRSPDVPDLTLIDLPGIARVAVGDQPKDIGDQIKRLLRSLIGCKETVNLVVVPCNVDIATTEALKIAQEADPSGERTIGILTKPDLVDRGTEESIISIVQNRVIPLKKGYMVVKCRGQQDIHNKLSLAAALQQEKNFFESHTHFRALLEQGKATIPRLAEKLTNELVKHIIKTLPELESQIRDTLHKTSQDLQRYNRGTPRTESEKLFFLTDLIKLFNQDISQTMRGEEQLFGSEVRLFTKIRKEFRTWGGILLQCAVKAKKTVPSKAWKYEDQYRGREFPGFSNYRTFEDIIKEQITEVEEPAIGILNNVIGLVEDKFMELVKRNFANFHNLSRAAKVKIEDIREKQAAEAERQIRRQFKMERMVYCQDDLYTGDLNAVRGENFLNITTGKDVPPQAPKEPSVVEMVSRTTAYFSGASKRLSNQIPLIILSSVLNDFGENVQTSMLQLLQDKEKVNFLLEEDTEAAKTKSYLSQRLDRLTKASQYLRDFSSL</sequence>
<dbReference type="Pfam" id="PF02212">
    <property type="entry name" value="GED"/>
    <property type="match status" value="1"/>
</dbReference>
<dbReference type="InterPro" id="IPR001401">
    <property type="entry name" value="Dynamin_GTPase"/>
</dbReference>
<dbReference type="InterPro" id="IPR030381">
    <property type="entry name" value="G_DYNAMIN_dom"/>
</dbReference>
<dbReference type="GO" id="GO:0098793">
    <property type="term" value="C:presynapse"/>
    <property type="evidence" value="ECO:0007669"/>
    <property type="project" value="GOC"/>
</dbReference>
<proteinExistence type="inferred from homology"/>
<dbReference type="GO" id="GO:0005737">
    <property type="term" value="C:cytoplasm"/>
    <property type="evidence" value="ECO:0007669"/>
    <property type="project" value="UniProtKB-SubCell"/>
</dbReference>
<evidence type="ECO:0000256" key="4">
    <source>
        <dbReference type="ARBA" id="ARBA00023134"/>
    </source>
</evidence>
<dbReference type="InterPro" id="IPR003130">
    <property type="entry name" value="GED"/>
</dbReference>
<name>A0A7K6KG04_9PASE</name>
<evidence type="ECO:0000259" key="7">
    <source>
        <dbReference type="PROSITE" id="PS51718"/>
    </source>
</evidence>
<dbReference type="InterPro" id="IPR000375">
    <property type="entry name" value="Dynamin_stalk"/>
</dbReference>
<dbReference type="Proteomes" id="UP000542358">
    <property type="component" value="Unassembled WGS sequence"/>
</dbReference>
<dbReference type="PROSITE" id="PS51388">
    <property type="entry name" value="GED"/>
    <property type="match status" value="1"/>
</dbReference>
<evidence type="ECO:0000256" key="1">
    <source>
        <dbReference type="ARBA" id="ARBA00004496"/>
    </source>
</evidence>